<sequence>MPERGLVGALNSALNRSPSLAFAAGSGTVAVLSHAGRSASVFESDGSYLLSFHGNGRQQGHGHANEIRSAADAARRWVEGSGLEQLAETHSFVEFSGLQLAYERGNAREFQWAAVLSAVEDDAQSFRDLVILASRDHLLRQLFPHLGHRFALSADEYSDGVLVTVFAYRPGWFVIYNDGDDDGFEFEGDAPQMISHLVNRLQDQIAR</sequence>
<proteinExistence type="predicted"/>
<organism evidence="1 2">
    <name type="scientific">Actinoplanes cyaneus</name>
    <dbReference type="NCBI Taxonomy" id="52696"/>
    <lineage>
        <taxon>Bacteria</taxon>
        <taxon>Bacillati</taxon>
        <taxon>Actinomycetota</taxon>
        <taxon>Actinomycetes</taxon>
        <taxon>Micromonosporales</taxon>
        <taxon>Micromonosporaceae</taxon>
        <taxon>Actinoplanes</taxon>
    </lineage>
</organism>
<dbReference type="Proteomes" id="UP000619479">
    <property type="component" value="Unassembled WGS sequence"/>
</dbReference>
<comment type="caution">
    <text evidence="1">The sequence shown here is derived from an EMBL/GenBank/DDBJ whole genome shotgun (WGS) entry which is preliminary data.</text>
</comment>
<evidence type="ECO:0000313" key="2">
    <source>
        <dbReference type="Proteomes" id="UP000619479"/>
    </source>
</evidence>
<gene>
    <name evidence="1" type="ORF">Acy02nite_90220</name>
</gene>
<protein>
    <submittedName>
        <fullName evidence="1">Uncharacterized protein</fullName>
    </submittedName>
</protein>
<keyword evidence="2" id="KW-1185">Reference proteome</keyword>
<dbReference type="RefSeq" id="WP_203755907.1">
    <property type="nucleotide sequence ID" value="NZ_BAAAUC010000102.1"/>
</dbReference>
<dbReference type="EMBL" id="BOMH01000101">
    <property type="protein sequence ID" value="GID71141.1"/>
    <property type="molecule type" value="Genomic_DNA"/>
</dbReference>
<name>A0A919IU93_9ACTN</name>
<accession>A0A919IU93</accession>
<reference evidence="1" key="1">
    <citation type="submission" date="2021-01" db="EMBL/GenBank/DDBJ databases">
        <title>Whole genome shotgun sequence of Actinoplanes cyaneus NBRC 14990.</title>
        <authorList>
            <person name="Komaki H."/>
            <person name="Tamura T."/>
        </authorList>
    </citation>
    <scope>NUCLEOTIDE SEQUENCE</scope>
    <source>
        <strain evidence="1">NBRC 14990</strain>
    </source>
</reference>
<evidence type="ECO:0000313" key="1">
    <source>
        <dbReference type="EMBL" id="GID71141.1"/>
    </source>
</evidence>
<dbReference type="AlphaFoldDB" id="A0A919IU93"/>